<proteinExistence type="predicted"/>
<dbReference type="RefSeq" id="XP_056574152.1">
    <property type="nucleotide sequence ID" value="XM_056728337.1"/>
</dbReference>
<keyword evidence="1" id="KW-0472">Membrane</keyword>
<dbReference type="GeneID" id="81467520"/>
<reference evidence="2" key="2">
    <citation type="journal article" date="2023" name="IMA Fungus">
        <title>Comparative genomic study of the Penicillium genus elucidates a diverse pangenome and 15 lateral gene transfer events.</title>
        <authorList>
            <person name="Petersen C."/>
            <person name="Sorensen T."/>
            <person name="Nielsen M.R."/>
            <person name="Sondergaard T.E."/>
            <person name="Sorensen J.L."/>
            <person name="Fitzpatrick D.A."/>
            <person name="Frisvad J.C."/>
            <person name="Nielsen K.L."/>
        </authorList>
    </citation>
    <scope>NUCLEOTIDE SEQUENCE</scope>
    <source>
        <strain evidence="2">IBT 3081</strain>
    </source>
</reference>
<organism evidence="2 3">
    <name type="scientific">Penicillium concentricum</name>
    <dbReference type="NCBI Taxonomy" id="293559"/>
    <lineage>
        <taxon>Eukaryota</taxon>
        <taxon>Fungi</taxon>
        <taxon>Dikarya</taxon>
        <taxon>Ascomycota</taxon>
        <taxon>Pezizomycotina</taxon>
        <taxon>Eurotiomycetes</taxon>
        <taxon>Eurotiomycetidae</taxon>
        <taxon>Eurotiales</taxon>
        <taxon>Aspergillaceae</taxon>
        <taxon>Penicillium</taxon>
    </lineage>
</organism>
<evidence type="ECO:0000313" key="2">
    <source>
        <dbReference type="EMBL" id="KAJ5356005.1"/>
    </source>
</evidence>
<dbReference type="EMBL" id="JAPZBT010000006">
    <property type="protein sequence ID" value="KAJ5356005.1"/>
    <property type="molecule type" value="Genomic_DNA"/>
</dbReference>
<name>A0A9W9UUL6_9EURO</name>
<protein>
    <submittedName>
        <fullName evidence="2">Uncharacterized protein</fullName>
    </submittedName>
</protein>
<feature type="transmembrane region" description="Helical" evidence="1">
    <location>
        <begin position="79"/>
        <end position="104"/>
    </location>
</feature>
<reference evidence="2" key="1">
    <citation type="submission" date="2022-12" db="EMBL/GenBank/DDBJ databases">
        <authorList>
            <person name="Petersen C."/>
        </authorList>
    </citation>
    <scope>NUCLEOTIDE SEQUENCE</scope>
    <source>
        <strain evidence="2">IBT 3081</strain>
    </source>
</reference>
<dbReference type="AlphaFoldDB" id="A0A9W9UUL6"/>
<sequence>MPDMTSTLAHTETVTKVGTEILEVMQAISSGDYPAPKLTTGLAGTRPFTSHVWIEILGGLDGYSYTSNTKAGIEFDVHWLLTMSLVSSVTVSIAHVMCPMLWLIGTRYLYDATYCWDGV</sequence>
<evidence type="ECO:0000313" key="3">
    <source>
        <dbReference type="Proteomes" id="UP001147752"/>
    </source>
</evidence>
<keyword evidence="1" id="KW-1133">Transmembrane helix</keyword>
<comment type="caution">
    <text evidence="2">The sequence shown here is derived from an EMBL/GenBank/DDBJ whole genome shotgun (WGS) entry which is preliminary data.</text>
</comment>
<accession>A0A9W9UUL6</accession>
<dbReference type="Proteomes" id="UP001147752">
    <property type="component" value="Unassembled WGS sequence"/>
</dbReference>
<gene>
    <name evidence="2" type="ORF">N7517_010614</name>
</gene>
<keyword evidence="3" id="KW-1185">Reference proteome</keyword>
<evidence type="ECO:0000256" key="1">
    <source>
        <dbReference type="SAM" id="Phobius"/>
    </source>
</evidence>
<keyword evidence="1" id="KW-0812">Transmembrane</keyword>